<dbReference type="Gene3D" id="3.40.50.150">
    <property type="entry name" value="Vaccinia Virus protein VP39"/>
    <property type="match status" value="1"/>
</dbReference>
<name>A0A1R3RPM2_ASPC5</name>
<dbReference type="STRING" id="602072.A0A1R3RPM2"/>
<keyword evidence="2" id="KW-1185">Reference proteome</keyword>
<dbReference type="Proteomes" id="UP000188318">
    <property type="component" value="Unassembled WGS sequence"/>
</dbReference>
<dbReference type="InterPro" id="IPR023149">
    <property type="entry name" value="Trans_acon_MeTrfase_C"/>
</dbReference>
<organism evidence="1 2">
    <name type="scientific">Aspergillus carbonarius (strain ITEM 5010)</name>
    <dbReference type="NCBI Taxonomy" id="602072"/>
    <lineage>
        <taxon>Eukaryota</taxon>
        <taxon>Fungi</taxon>
        <taxon>Dikarya</taxon>
        <taxon>Ascomycota</taxon>
        <taxon>Pezizomycotina</taxon>
        <taxon>Eurotiomycetes</taxon>
        <taxon>Eurotiomycetidae</taxon>
        <taxon>Eurotiales</taxon>
        <taxon>Aspergillaceae</taxon>
        <taxon>Aspergillus</taxon>
        <taxon>Aspergillus subgen. Circumdati</taxon>
    </lineage>
</organism>
<dbReference type="AlphaFoldDB" id="A0A1R3RPM2"/>
<feature type="non-terminal residue" evidence="1">
    <location>
        <position position="204"/>
    </location>
</feature>
<dbReference type="InterPro" id="IPR029063">
    <property type="entry name" value="SAM-dependent_MTases_sf"/>
</dbReference>
<dbReference type="SUPFAM" id="SSF53335">
    <property type="entry name" value="S-adenosyl-L-methionine-dependent methyltransferases"/>
    <property type="match status" value="1"/>
</dbReference>
<dbReference type="GO" id="GO:0030798">
    <property type="term" value="F:trans-aconitate 2-methyltransferase activity"/>
    <property type="evidence" value="ECO:0007669"/>
    <property type="project" value="InterPro"/>
</dbReference>
<evidence type="ECO:0000313" key="1">
    <source>
        <dbReference type="EMBL" id="OOF96431.1"/>
    </source>
</evidence>
<protein>
    <recommendedName>
        <fullName evidence="3">Methyltransferase type 11 domain-containing protein</fullName>
    </recommendedName>
</protein>
<dbReference type="OrthoDB" id="66144at2759"/>
<dbReference type="Gene3D" id="1.10.150.290">
    <property type="entry name" value="S-adenosyl-L-methionine-dependent methyltransferases"/>
    <property type="match status" value="1"/>
</dbReference>
<proteinExistence type="predicted"/>
<gene>
    <name evidence="1" type="ORF">ASPCADRAFT_206631</name>
</gene>
<evidence type="ECO:0000313" key="2">
    <source>
        <dbReference type="Proteomes" id="UP000188318"/>
    </source>
</evidence>
<accession>A0A1R3RPM2</accession>
<dbReference type="VEuPathDB" id="FungiDB:ASPCADRAFT_206631"/>
<dbReference type="EMBL" id="KV907498">
    <property type="protein sequence ID" value="OOF96431.1"/>
    <property type="molecule type" value="Genomic_DNA"/>
</dbReference>
<dbReference type="PANTHER" id="PTHR43861">
    <property type="entry name" value="TRANS-ACONITATE 2-METHYLTRANSFERASE-RELATED"/>
    <property type="match status" value="1"/>
</dbReference>
<sequence length="204" mass="22936">MIHKANSTITTTTTTHPNTTFTLASLESYTPDPTQGPVDLFFSNAVLHWLPKGERLQIVKKLVRGQQAGGVFAFQMPDTLGEPSHVLMREVAGRGPWAEKLRGVGREEVESPEEIYDVLVGGEVEVDVKVWRTVYYHALEGHGEIVEWVKGTGLRPYLDRLGEGEEKEAFLKAYEEALRGEKGYRVRKDGRVLLRYPRVFGVVV</sequence>
<reference evidence="2" key="1">
    <citation type="journal article" date="2017" name="Genome Biol.">
        <title>Comparative genomics reveals high biological diversity and specific adaptations in the industrially and medically important fungal genus Aspergillus.</title>
        <authorList>
            <person name="de Vries R.P."/>
            <person name="Riley R."/>
            <person name="Wiebenga A."/>
            <person name="Aguilar-Osorio G."/>
            <person name="Amillis S."/>
            <person name="Uchima C.A."/>
            <person name="Anderluh G."/>
            <person name="Asadollahi M."/>
            <person name="Askin M."/>
            <person name="Barry K."/>
            <person name="Battaglia E."/>
            <person name="Bayram O."/>
            <person name="Benocci T."/>
            <person name="Braus-Stromeyer S.A."/>
            <person name="Caldana C."/>
            <person name="Canovas D."/>
            <person name="Cerqueira G.C."/>
            <person name="Chen F."/>
            <person name="Chen W."/>
            <person name="Choi C."/>
            <person name="Clum A."/>
            <person name="Dos Santos R.A."/>
            <person name="Damasio A.R."/>
            <person name="Diallinas G."/>
            <person name="Emri T."/>
            <person name="Fekete E."/>
            <person name="Flipphi M."/>
            <person name="Freyberg S."/>
            <person name="Gallo A."/>
            <person name="Gournas C."/>
            <person name="Habgood R."/>
            <person name="Hainaut M."/>
            <person name="Harispe M.L."/>
            <person name="Henrissat B."/>
            <person name="Hilden K.S."/>
            <person name="Hope R."/>
            <person name="Hossain A."/>
            <person name="Karabika E."/>
            <person name="Karaffa L."/>
            <person name="Karanyi Z."/>
            <person name="Krasevec N."/>
            <person name="Kuo A."/>
            <person name="Kusch H."/>
            <person name="LaButti K."/>
            <person name="Lagendijk E.L."/>
            <person name="Lapidus A."/>
            <person name="Levasseur A."/>
            <person name="Lindquist E."/>
            <person name="Lipzen A."/>
            <person name="Logrieco A.F."/>
            <person name="MacCabe A."/>
            <person name="Maekelae M.R."/>
            <person name="Malavazi I."/>
            <person name="Melin P."/>
            <person name="Meyer V."/>
            <person name="Mielnichuk N."/>
            <person name="Miskei M."/>
            <person name="Molnar A.P."/>
            <person name="Mule G."/>
            <person name="Ngan C.Y."/>
            <person name="Orejas M."/>
            <person name="Orosz E."/>
            <person name="Ouedraogo J.P."/>
            <person name="Overkamp K.M."/>
            <person name="Park H.-S."/>
            <person name="Perrone G."/>
            <person name="Piumi F."/>
            <person name="Punt P.J."/>
            <person name="Ram A.F."/>
            <person name="Ramon A."/>
            <person name="Rauscher S."/>
            <person name="Record E."/>
            <person name="Riano-Pachon D.M."/>
            <person name="Robert V."/>
            <person name="Roehrig J."/>
            <person name="Ruller R."/>
            <person name="Salamov A."/>
            <person name="Salih N.S."/>
            <person name="Samson R.A."/>
            <person name="Sandor E."/>
            <person name="Sanguinetti M."/>
            <person name="Schuetze T."/>
            <person name="Sepcic K."/>
            <person name="Shelest E."/>
            <person name="Sherlock G."/>
            <person name="Sophianopoulou V."/>
            <person name="Squina F.M."/>
            <person name="Sun H."/>
            <person name="Susca A."/>
            <person name="Todd R.B."/>
            <person name="Tsang A."/>
            <person name="Unkles S.E."/>
            <person name="van de Wiele N."/>
            <person name="van Rossen-Uffink D."/>
            <person name="Oliveira J.V."/>
            <person name="Vesth T.C."/>
            <person name="Visser J."/>
            <person name="Yu J.-H."/>
            <person name="Zhou M."/>
            <person name="Andersen M.R."/>
            <person name="Archer D.B."/>
            <person name="Baker S.E."/>
            <person name="Benoit I."/>
            <person name="Brakhage A.A."/>
            <person name="Braus G.H."/>
            <person name="Fischer R."/>
            <person name="Frisvad J.C."/>
            <person name="Goldman G.H."/>
            <person name="Houbraken J."/>
            <person name="Oakley B."/>
            <person name="Pocsi I."/>
            <person name="Scazzocchio C."/>
            <person name="Seiboth B."/>
            <person name="vanKuyk P.A."/>
            <person name="Wortman J."/>
            <person name="Dyer P.S."/>
            <person name="Grigoriev I.V."/>
        </authorList>
    </citation>
    <scope>NUCLEOTIDE SEQUENCE [LARGE SCALE GENOMIC DNA]</scope>
    <source>
        <strain evidence="2">ITEM 5010</strain>
    </source>
</reference>
<dbReference type="PANTHER" id="PTHR43861:SF1">
    <property type="entry name" value="TRANS-ACONITATE 2-METHYLTRANSFERASE"/>
    <property type="match status" value="1"/>
</dbReference>
<evidence type="ECO:0008006" key="3">
    <source>
        <dbReference type="Google" id="ProtNLM"/>
    </source>
</evidence>